<organism evidence="2 3">
    <name type="scientific">Fusobacterium nucleatum subsp. polymorphum</name>
    <name type="common">Fusobacterium polymorphum</name>
    <dbReference type="NCBI Taxonomy" id="76857"/>
    <lineage>
        <taxon>Bacteria</taxon>
        <taxon>Fusobacteriati</taxon>
        <taxon>Fusobacteriota</taxon>
        <taxon>Fusobacteriia</taxon>
        <taxon>Fusobacteriales</taxon>
        <taxon>Fusobacteriaceae</taxon>
        <taxon>Fusobacterium</taxon>
    </lineage>
</organism>
<comment type="caution">
    <text evidence="2">The sequence shown here is derived from an EMBL/GenBank/DDBJ whole genome shotgun (WGS) entry which is preliminary data.</text>
</comment>
<dbReference type="Proteomes" id="UP000224182">
    <property type="component" value="Unassembled WGS sequence"/>
</dbReference>
<evidence type="ECO:0000313" key="3">
    <source>
        <dbReference type="Proteomes" id="UP000224182"/>
    </source>
</evidence>
<feature type="coiled-coil region" evidence="1">
    <location>
        <begin position="110"/>
        <end position="137"/>
    </location>
</feature>
<dbReference type="AlphaFoldDB" id="A0A2C6BQ04"/>
<protein>
    <submittedName>
        <fullName evidence="2">Uncharacterized protein</fullName>
    </submittedName>
</protein>
<proteinExistence type="predicted"/>
<dbReference type="RefSeq" id="WP_098974461.1">
    <property type="nucleotide sequence ID" value="NZ_CP077115.1"/>
</dbReference>
<keyword evidence="1" id="KW-0175">Coiled coil</keyword>
<dbReference type="EMBL" id="NIRN01000001">
    <property type="protein sequence ID" value="PHI06667.1"/>
    <property type="molecule type" value="Genomic_DNA"/>
</dbReference>
<sequence length="165" mass="19408">MVKREDLENKLGQIINGVKGNLAKGVIIGDITKENFDENIKTFLNDEISKFKEEEIKEFLKELILSTFKKEFEQMKYFYNNKNENIYNDSDNELHNVKVYKFEKDKDNQLKSKEATSEDLKEIFKKLNKENKEESSRRFKSSAKELPKSIDQILSLLLDSIKGEN</sequence>
<evidence type="ECO:0000313" key="2">
    <source>
        <dbReference type="EMBL" id="PHI06667.1"/>
    </source>
</evidence>
<reference evidence="2 3" key="1">
    <citation type="submission" date="2017-06" db="EMBL/GenBank/DDBJ databases">
        <title>Draft genome sequence of Fusobacterium nucleatum subsp. polymorphum KCOM 1271 (=ChDC F305).</title>
        <authorList>
            <person name="Kook J.-K."/>
            <person name="Park S.-N."/>
            <person name="Lim Y.K."/>
            <person name="Roh H."/>
        </authorList>
    </citation>
    <scope>NUCLEOTIDE SEQUENCE [LARGE SCALE GENOMIC DNA]</scope>
    <source>
        <strain evidence="3">KCOM 1271 (ChDC F305)</strain>
    </source>
</reference>
<evidence type="ECO:0000256" key="1">
    <source>
        <dbReference type="SAM" id="Coils"/>
    </source>
</evidence>
<name>A0A2C6BQ04_FUSNP</name>
<accession>A0A2C6BQ04</accession>
<gene>
    <name evidence="2" type="ORF">CBG54_06265</name>
</gene>